<comment type="caution">
    <text evidence="6">The sequence shown here is derived from an EMBL/GenBank/DDBJ whole genome shotgun (WGS) entry which is preliminary data.</text>
</comment>
<dbReference type="PANTHER" id="PTHR30290">
    <property type="entry name" value="PERIPLASMIC BINDING COMPONENT OF ABC TRANSPORTER"/>
    <property type="match status" value="1"/>
</dbReference>
<evidence type="ECO:0000256" key="4">
    <source>
        <dbReference type="SAM" id="SignalP"/>
    </source>
</evidence>
<dbReference type="InterPro" id="IPR000914">
    <property type="entry name" value="SBP_5_dom"/>
</dbReference>
<gene>
    <name evidence="6" type="ORF">IAC50_02790</name>
</gene>
<dbReference type="GO" id="GO:1904680">
    <property type="term" value="F:peptide transmembrane transporter activity"/>
    <property type="evidence" value="ECO:0007669"/>
    <property type="project" value="TreeGrafter"/>
</dbReference>
<dbReference type="Gene3D" id="3.10.105.10">
    <property type="entry name" value="Dipeptide-binding Protein, Domain 3"/>
    <property type="match status" value="1"/>
</dbReference>
<dbReference type="Proteomes" id="UP000824090">
    <property type="component" value="Unassembled WGS sequence"/>
</dbReference>
<feature type="chain" id="PRO_5038387961" evidence="4">
    <location>
        <begin position="26"/>
        <end position="534"/>
    </location>
</feature>
<proteinExistence type="inferred from homology"/>
<name>A0A9D1HZY1_9FIRM</name>
<dbReference type="GO" id="GO:0042597">
    <property type="term" value="C:periplasmic space"/>
    <property type="evidence" value="ECO:0007669"/>
    <property type="project" value="UniProtKB-ARBA"/>
</dbReference>
<reference evidence="6" key="1">
    <citation type="submission" date="2020-10" db="EMBL/GenBank/DDBJ databases">
        <authorList>
            <person name="Gilroy R."/>
        </authorList>
    </citation>
    <scope>NUCLEOTIDE SEQUENCE</scope>
    <source>
        <strain evidence="6">ChiHcec3-6078</strain>
    </source>
</reference>
<dbReference type="SUPFAM" id="SSF53850">
    <property type="entry name" value="Periplasmic binding protein-like II"/>
    <property type="match status" value="1"/>
</dbReference>
<dbReference type="PANTHER" id="PTHR30290:SF9">
    <property type="entry name" value="OLIGOPEPTIDE-BINDING PROTEIN APPA"/>
    <property type="match status" value="1"/>
</dbReference>
<sequence>MKETKILKKILCGAAVLVFSWTVLAGCGGGGDNDPEGISIYVGSAIFDESLDPVKGAMPDGYPFTNNALIKVGTDSQYVGDLADSWTVSDDALTYTFTLKEGVRFHDGSDFTAEDVVFTYNRVKENQGSNENVDLSRMASAEALGDYTVAFTLTEPYSSFLDQTASLGIVPGDGYDEEAFNTQPVGTGPWKVVQYDPQQKIIVRANEAYYDGAPSIPQVTILNMEPDTAIANARSGQLDLVMVEPGYTDEEVEGMRAVNLETMDVRQISLPVTEEALYTTEKGETVTAGNNVTSDEAVREALDTGIDRQQIIDDALNGVGTPAEGFTENLQWGNPAKFEDGRKDEARALLEAAGWTEGEDGIYVKDGERCAFTLISPSGDTGRYQLAEAFAAEAKLLGIEIKVEQMTWAEINTAAASNAVVWGWGQYDPIILKNLFYSEAFTGDSTKNTVRYSDSRTDSLIDGAVNAGSREEAVEYWKQVQASAAEDHAYIYIVNIQHTYFVSDRLDISEETQIPHAHGHGVPVINNMKDWTLV</sequence>
<dbReference type="AlphaFoldDB" id="A0A9D1HZY1"/>
<dbReference type="PROSITE" id="PS51257">
    <property type="entry name" value="PROKAR_LIPOPROTEIN"/>
    <property type="match status" value="1"/>
</dbReference>
<organism evidence="6 7">
    <name type="scientific">Candidatus Allocopromorpha excrementigallinarum</name>
    <dbReference type="NCBI Taxonomy" id="2840742"/>
    <lineage>
        <taxon>Bacteria</taxon>
        <taxon>Bacillati</taxon>
        <taxon>Bacillota</taxon>
        <taxon>Clostridia</taxon>
        <taxon>Eubacteriales</taxon>
        <taxon>Eubacteriaceae</taxon>
        <taxon>Eubacteriaceae incertae sedis</taxon>
        <taxon>Candidatus Allocopromorpha</taxon>
    </lineage>
</organism>
<keyword evidence="3 4" id="KW-0732">Signal</keyword>
<comment type="similarity">
    <text evidence="1">Belongs to the bacterial solute-binding protein 5 family.</text>
</comment>
<dbReference type="InterPro" id="IPR030678">
    <property type="entry name" value="Peptide/Ni-bd"/>
</dbReference>
<protein>
    <submittedName>
        <fullName evidence="6">ABC transporter substrate-binding protein</fullName>
    </submittedName>
</protein>
<keyword evidence="2" id="KW-0813">Transport</keyword>
<dbReference type="PIRSF" id="PIRSF002741">
    <property type="entry name" value="MppA"/>
    <property type="match status" value="1"/>
</dbReference>
<dbReference type="Pfam" id="PF00496">
    <property type="entry name" value="SBP_bac_5"/>
    <property type="match status" value="1"/>
</dbReference>
<dbReference type="GO" id="GO:0015833">
    <property type="term" value="P:peptide transport"/>
    <property type="evidence" value="ECO:0007669"/>
    <property type="project" value="TreeGrafter"/>
</dbReference>
<feature type="signal peptide" evidence="4">
    <location>
        <begin position="1"/>
        <end position="25"/>
    </location>
</feature>
<dbReference type="Gene3D" id="3.40.190.10">
    <property type="entry name" value="Periplasmic binding protein-like II"/>
    <property type="match status" value="1"/>
</dbReference>
<evidence type="ECO:0000313" key="7">
    <source>
        <dbReference type="Proteomes" id="UP000824090"/>
    </source>
</evidence>
<evidence type="ECO:0000259" key="5">
    <source>
        <dbReference type="Pfam" id="PF00496"/>
    </source>
</evidence>
<evidence type="ECO:0000256" key="1">
    <source>
        <dbReference type="ARBA" id="ARBA00005695"/>
    </source>
</evidence>
<evidence type="ECO:0000256" key="2">
    <source>
        <dbReference type="ARBA" id="ARBA00022448"/>
    </source>
</evidence>
<evidence type="ECO:0000256" key="3">
    <source>
        <dbReference type="ARBA" id="ARBA00022729"/>
    </source>
</evidence>
<accession>A0A9D1HZY1</accession>
<dbReference type="CDD" id="cd08518">
    <property type="entry name" value="PBP2_NikA_DppA_OppA_like_19"/>
    <property type="match status" value="1"/>
</dbReference>
<dbReference type="EMBL" id="DVMP01000057">
    <property type="protein sequence ID" value="HIU25412.1"/>
    <property type="molecule type" value="Genomic_DNA"/>
</dbReference>
<feature type="domain" description="Solute-binding protein family 5" evidence="5">
    <location>
        <begin position="78"/>
        <end position="427"/>
    </location>
</feature>
<dbReference type="GO" id="GO:0043190">
    <property type="term" value="C:ATP-binding cassette (ABC) transporter complex"/>
    <property type="evidence" value="ECO:0007669"/>
    <property type="project" value="InterPro"/>
</dbReference>
<dbReference type="InterPro" id="IPR039424">
    <property type="entry name" value="SBP_5"/>
</dbReference>
<evidence type="ECO:0000313" key="6">
    <source>
        <dbReference type="EMBL" id="HIU25412.1"/>
    </source>
</evidence>
<reference evidence="6" key="2">
    <citation type="journal article" date="2021" name="PeerJ">
        <title>Extensive microbial diversity within the chicken gut microbiome revealed by metagenomics and culture.</title>
        <authorList>
            <person name="Gilroy R."/>
            <person name="Ravi A."/>
            <person name="Getino M."/>
            <person name="Pursley I."/>
            <person name="Horton D.L."/>
            <person name="Alikhan N.F."/>
            <person name="Baker D."/>
            <person name="Gharbi K."/>
            <person name="Hall N."/>
            <person name="Watson M."/>
            <person name="Adriaenssens E.M."/>
            <person name="Foster-Nyarko E."/>
            <person name="Jarju S."/>
            <person name="Secka A."/>
            <person name="Antonio M."/>
            <person name="Oren A."/>
            <person name="Chaudhuri R.R."/>
            <person name="La Ragione R."/>
            <person name="Hildebrand F."/>
            <person name="Pallen M.J."/>
        </authorList>
    </citation>
    <scope>NUCLEOTIDE SEQUENCE</scope>
    <source>
        <strain evidence="6">ChiHcec3-6078</strain>
    </source>
</reference>